<dbReference type="Gene3D" id="6.10.130.10">
    <property type="entry name" value="Ubiquitin-protein ligase E3A, N-terminal zinc-binding domain (AZUL)"/>
    <property type="match status" value="1"/>
</dbReference>
<dbReference type="SUPFAM" id="SSF54585">
    <property type="entry name" value="Cdc48 domain 2-like"/>
    <property type="match status" value="1"/>
</dbReference>
<dbReference type="PANTHER" id="PTHR12555:SF15">
    <property type="entry name" value="FUSION DEGRADATION PROTEIN (UFD1), PUTATIVE (AFU_ORTHOLOGUE AFUA_4G04640)-RELATED"/>
    <property type="match status" value="1"/>
</dbReference>
<feature type="domain" description="TRAFD1/XAF1 zinc finger" evidence="5">
    <location>
        <begin position="516"/>
        <end position="545"/>
    </location>
</feature>
<evidence type="ECO:0000256" key="1">
    <source>
        <dbReference type="ARBA" id="ARBA00022741"/>
    </source>
</evidence>
<dbReference type="InterPro" id="IPR032353">
    <property type="entry name" value="AZUL"/>
</dbReference>
<evidence type="ECO:0000313" key="7">
    <source>
        <dbReference type="EMBL" id="KAJ1968193.1"/>
    </source>
</evidence>
<dbReference type="AlphaFoldDB" id="A0A9W8E943"/>
<dbReference type="GO" id="GO:0006511">
    <property type="term" value="P:ubiquitin-dependent protein catabolic process"/>
    <property type="evidence" value="ECO:0007669"/>
    <property type="project" value="InterPro"/>
</dbReference>
<dbReference type="OrthoDB" id="193703at2759"/>
<evidence type="ECO:0000313" key="8">
    <source>
        <dbReference type="Proteomes" id="UP001150925"/>
    </source>
</evidence>
<dbReference type="Pfam" id="PF24842">
    <property type="entry name" value="UFD1_N2"/>
    <property type="match status" value="1"/>
</dbReference>
<keyword evidence="8" id="KW-1185">Reference proteome</keyword>
<dbReference type="PANTHER" id="PTHR12555">
    <property type="entry name" value="UBIQUITIN FUSION DEGRADATON PROTEIN 1"/>
    <property type="match status" value="1"/>
</dbReference>
<evidence type="ECO:0008006" key="9">
    <source>
        <dbReference type="Google" id="ProtNLM"/>
    </source>
</evidence>
<dbReference type="InterPro" id="IPR004854">
    <property type="entry name" value="Ufd1-like"/>
</dbReference>
<dbReference type="InterPro" id="IPR055418">
    <property type="entry name" value="UFD1_N2"/>
</dbReference>
<dbReference type="GO" id="GO:0031593">
    <property type="term" value="F:polyubiquitin modification-dependent protein binding"/>
    <property type="evidence" value="ECO:0007669"/>
    <property type="project" value="TreeGrafter"/>
</dbReference>
<dbReference type="Gene3D" id="3.10.330.10">
    <property type="match status" value="1"/>
</dbReference>
<evidence type="ECO:0000259" key="4">
    <source>
        <dbReference type="Pfam" id="PF16558"/>
    </source>
</evidence>
<evidence type="ECO:0000256" key="2">
    <source>
        <dbReference type="ARBA" id="ARBA00022840"/>
    </source>
</evidence>
<feature type="compositionally biased region" description="Polar residues" evidence="3">
    <location>
        <begin position="366"/>
        <end position="378"/>
    </location>
</feature>
<gene>
    <name evidence="7" type="ORF">IWQ62_001392</name>
</gene>
<dbReference type="Gene3D" id="2.40.40.50">
    <property type="entry name" value="Ubiquitin fusion degradation protein UFD1, N-terminal domain"/>
    <property type="match status" value="1"/>
</dbReference>
<evidence type="ECO:0000259" key="5">
    <source>
        <dbReference type="Pfam" id="PF21366"/>
    </source>
</evidence>
<protein>
    <recommendedName>
        <fullName evidence="9">Ubiquitin-protein ligase E3A N-terminal zinc-binding domain-containing protein</fullName>
    </recommendedName>
</protein>
<dbReference type="GO" id="GO:0036503">
    <property type="term" value="P:ERAD pathway"/>
    <property type="evidence" value="ECO:0007669"/>
    <property type="project" value="TreeGrafter"/>
</dbReference>
<evidence type="ECO:0000256" key="3">
    <source>
        <dbReference type="SAM" id="MobiDB-lite"/>
    </source>
</evidence>
<dbReference type="Pfam" id="PF21366">
    <property type="entry name" value="TRAFD1-XIAF1_ZnF"/>
    <property type="match status" value="1"/>
</dbReference>
<reference evidence="7" key="1">
    <citation type="submission" date="2022-07" db="EMBL/GenBank/DDBJ databases">
        <title>Phylogenomic reconstructions and comparative analyses of Kickxellomycotina fungi.</title>
        <authorList>
            <person name="Reynolds N.K."/>
            <person name="Stajich J.E."/>
            <person name="Barry K."/>
            <person name="Grigoriev I.V."/>
            <person name="Crous P."/>
            <person name="Smith M.E."/>
        </authorList>
    </citation>
    <scope>NUCLEOTIDE SEQUENCE</scope>
    <source>
        <strain evidence="7">RSA 1196</strain>
    </source>
</reference>
<name>A0A9W8E943_9FUNG</name>
<comment type="caution">
    <text evidence="7">The sequence shown here is derived from an EMBL/GenBank/DDBJ whole genome shotgun (WGS) entry which is preliminary data.</text>
</comment>
<dbReference type="Pfam" id="PF23580">
    <property type="entry name" value="Znf_XAF1_N"/>
    <property type="match status" value="1"/>
</dbReference>
<sequence>MGDRHDVPHFSGRFHVYPHSSQASVGTTKDLNQTDRLVLPVSVLEHLLFGRTNRAGPAEFLRSTTMWDSGNGNSNRELPQPLTFRLVNPENRNSVCAGVEEFTADEQLTTLSQESQVCQTGPTESSAESTLFMAPQWVLDSLGVNPGEQVDVTLVTLPKATGARFRPLDAQYRVIRDFRSVFESHLRAHFTTLTVGETLAVQYGKLTLRFLVVDLQPEPAVTVVDTDIEVDIESFQEDGAKTDQPHVLSSIDLTHNDKLSYLSLDSPVTSEVAPGETREWLYRAQGNLQKVYISLEIIQGDVDLLVQIGEDSAATYEDHYLADFGPGPTRQVVLEPDTITNPSGEFRISVEALDQLQNEFRLNVSTTAPSTSSNTVGGPSQGLPSEISPPEGYETCPLCQAHVPKQSFTLHHSFCARNNLQCTKCGQTLRRGEQFDTHWHCERCEYVGILQDKYKHNFLRHQSRTCRCGFTSDDVTQFALHRRTECPHHMIICRYCHTWAEQGPPGPTPQDRLRNLREHEAYCGNRTIDCIKCHQPIKLKDMAVHAQLHKVRQQNQPLPFRICRNANCVRPRVEGPSANVLQLCATCFGPYWTSNLDPGHKKLLQRVALTYHRQLTQGCGHAWCHNTTMCSTATGKKLDPTSAALHLGPFIQSLARWLSDPAVVPNRENSAPWLYFCVDESTSQRALLVPVLDHDARQALLPQHSIPDRKSIYPGDGAEGKPTKAPLELTYPKEWLVKALMEANNDIDQAKAWLISIAPKPAID</sequence>
<dbReference type="InterPro" id="IPR042299">
    <property type="entry name" value="Ufd1-like_Nn"/>
</dbReference>
<dbReference type="Pfam" id="PF16558">
    <property type="entry name" value="AZUL"/>
    <property type="match status" value="1"/>
</dbReference>
<feature type="region of interest" description="Disordered" evidence="3">
    <location>
        <begin position="366"/>
        <end position="385"/>
    </location>
</feature>
<dbReference type="GO" id="GO:0005524">
    <property type="term" value="F:ATP binding"/>
    <property type="evidence" value="ECO:0007669"/>
    <property type="project" value="UniProtKB-KW"/>
</dbReference>
<keyword evidence="2" id="KW-0067">ATP-binding</keyword>
<feature type="domain" description="Ubiquitin fusion degradation protein UFD1 N-terminal subdomain 2" evidence="6">
    <location>
        <begin position="159"/>
        <end position="233"/>
    </location>
</feature>
<feature type="domain" description="Ubiquitin-protein ligase E3A N-terminal zinc-binding" evidence="4">
    <location>
        <begin position="610"/>
        <end position="645"/>
    </location>
</feature>
<proteinExistence type="predicted"/>
<dbReference type="GO" id="GO:0034098">
    <property type="term" value="C:VCP-NPL4-UFD1 AAA ATPase complex"/>
    <property type="evidence" value="ECO:0007669"/>
    <property type="project" value="TreeGrafter"/>
</dbReference>
<dbReference type="InterPro" id="IPR029067">
    <property type="entry name" value="CDC48_domain_2-like_sf"/>
</dbReference>
<keyword evidence="1" id="KW-0547">Nucleotide-binding</keyword>
<accession>A0A9W8E943</accession>
<dbReference type="Proteomes" id="UP001150925">
    <property type="component" value="Unassembled WGS sequence"/>
</dbReference>
<evidence type="ECO:0000259" key="6">
    <source>
        <dbReference type="Pfam" id="PF24842"/>
    </source>
</evidence>
<organism evidence="7 8">
    <name type="scientific">Dispira parvispora</name>
    <dbReference type="NCBI Taxonomy" id="1520584"/>
    <lineage>
        <taxon>Eukaryota</taxon>
        <taxon>Fungi</taxon>
        <taxon>Fungi incertae sedis</taxon>
        <taxon>Zoopagomycota</taxon>
        <taxon>Kickxellomycotina</taxon>
        <taxon>Dimargaritomycetes</taxon>
        <taxon>Dimargaritales</taxon>
        <taxon>Dimargaritaceae</taxon>
        <taxon>Dispira</taxon>
    </lineage>
</organism>
<dbReference type="EMBL" id="JANBPY010000218">
    <property type="protein sequence ID" value="KAJ1968193.1"/>
    <property type="molecule type" value="Genomic_DNA"/>
</dbReference>
<dbReference type="InterPro" id="IPR049439">
    <property type="entry name" value="TRAFD1-XIAF1_Znf"/>
</dbReference>
<dbReference type="InterPro" id="IPR042556">
    <property type="entry name" value="AZUL_sf"/>
</dbReference>